<dbReference type="eggNOG" id="ENOG502SZH7">
    <property type="taxonomic scope" value="Eukaryota"/>
</dbReference>
<reference evidence="2 3" key="1">
    <citation type="journal article" date="2010" name="Plant Cell">
        <title>The Chlorella variabilis NC64A genome reveals adaptation to photosymbiosis, coevolution with viruses, and cryptic sex.</title>
        <authorList>
            <person name="Blanc G."/>
            <person name="Duncan G."/>
            <person name="Agarkova I."/>
            <person name="Borodovsky M."/>
            <person name="Gurnon J."/>
            <person name="Kuo A."/>
            <person name="Lindquist E."/>
            <person name="Lucas S."/>
            <person name="Pangilinan J."/>
            <person name="Polle J."/>
            <person name="Salamov A."/>
            <person name="Terry A."/>
            <person name="Yamada T."/>
            <person name="Dunigan D.D."/>
            <person name="Grigoriev I.V."/>
            <person name="Claverie J.M."/>
            <person name="Van Etten J.L."/>
        </authorList>
    </citation>
    <scope>NUCLEOTIDE SEQUENCE [LARGE SCALE GENOMIC DNA]</scope>
    <source>
        <strain evidence="2 3">NC64A</strain>
    </source>
</reference>
<protein>
    <submittedName>
        <fullName evidence="2">Uncharacterized protein</fullName>
    </submittedName>
</protein>
<name>E1ZAX5_CHLVA</name>
<evidence type="ECO:0000313" key="3">
    <source>
        <dbReference type="Proteomes" id="UP000008141"/>
    </source>
</evidence>
<accession>E1ZAX5</accession>
<keyword evidence="3" id="KW-1185">Reference proteome</keyword>
<sequence length="478" mass="48301">MRGPGTEALDTSYQAGPGGGSPGRRSASSSWRYTSVGDSADSDTYSGLLASVAAQEGGLVAAVTGATAANGGVADAAIPPTGGAAAGGPGDPASRQLWSPNKRPQLQAQPLYDTAGAVSGGGGVPAGMDAASYAAGERAALMCAFQQALPGQQALGQCFSAVDALHSRLEEEAAHWRQLQLGATKTEGLVETALQRLDTLEFMRLPQLQERAEEAARRPPEQLLELLGGLQQAVALLAQQRELMAEQQQRVAAAPRPRAGTLHWLLLAAAGYGQSLLSRADVAALFLSRKILLTGVGSEEGGAAGATGANRQLSSALSVLLFVGSVEAAWQAHARLLRPLPAAAQRAAAPLQLGLRVARVAVWSAALVLAAAHTRASCHAAGDSVCSALEAAAEAVKVPQWAQALPAWRWLQHRWQQTAAAPASPGSAAGAEDGEDGSCATAAAAAGDRSVCAAAECDAGPAAGATPPAGGGLPAQSW</sequence>
<dbReference type="RefSeq" id="XP_005849028.1">
    <property type="nucleotide sequence ID" value="XM_005848966.1"/>
</dbReference>
<proteinExistence type="predicted"/>
<dbReference type="InParanoid" id="E1ZAX5"/>
<dbReference type="AlphaFoldDB" id="E1ZAX5"/>
<dbReference type="KEGG" id="cvr:CHLNCDRAFT_143444"/>
<feature type="region of interest" description="Disordered" evidence="1">
    <location>
        <begin position="80"/>
        <end position="99"/>
    </location>
</feature>
<feature type="compositionally biased region" description="Polar residues" evidence="1">
    <location>
        <begin position="31"/>
        <end position="41"/>
    </location>
</feature>
<dbReference type="GeneID" id="17356391"/>
<feature type="region of interest" description="Disordered" evidence="1">
    <location>
        <begin position="1"/>
        <end position="41"/>
    </location>
</feature>
<dbReference type="OrthoDB" id="2021175at2759"/>
<organism evidence="3">
    <name type="scientific">Chlorella variabilis</name>
    <name type="common">Green alga</name>
    <dbReference type="NCBI Taxonomy" id="554065"/>
    <lineage>
        <taxon>Eukaryota</taxon>
        <taxon>Viridiplantae</taxon>
        <taxon>Chlorophyta</taxon>
        <taxon>core chlorophytes</taxon>
        <taxon>Trebouxiophyceae</taxon>
        <taxon>Chlorellales</taxon>
        <taxon>Chlorellaceae</taxon>
        <taxon>Chlorella clade</taxon>
        <taxon>Chlorella</taxon>
    </lineage>
</organism>
<gene>
    <name evidence="2" type="ORF">CHLNCDRAFT_143444</name>
</gene>
<dbReference type="Proteomes" id="UP000008141">
    <property type="component" value="Unassembled WGS sequence"/>
</dbReference>
<evidence type="ECO:0000256" key="1">
    <source>
        <dbReference type="SAM" id="MobiDB-lite"/>
    </source>
</evidence>
<evidence type="ECO:0000313" key="2">
    <source>
        <dbReference type="EMBL" id="EFN56926.1"/>
    </source>
</evidence>
<dbReference type="EMBL" id="GL433840">
    <property type="protein sequence ID" value="EFN56926.1"/>
    <property type="molecule type" value="Genomic_DNA"/>
</dbReference>
<dbReference type="OMA" id="TRASCHA"/>